<feature type="domain" description="SpoVT-AbrB" evidence="8">
    <location>
        <begin position="10"/>
        <end position="52"/>
    </location>
</feature>
<dbReference type="InterPro" id="IPR007159">
    <property type="entry name" value="SpoVT-AbrB_dom"/>
</dbReference>
<reference evidence="9 10" key="1">
    <citation type="journal article" date="2015" name="Nature">
        <title>rRNA introns, odd ribosomes, and small enigmatic genomes across a large radiation of phyla.</title>
        <authorList>
            <person name="Brown C.T."/>
            <person name="Hug L.A."/>
            <person name="Thomas B.C."/>
            <person name="Sharon I."/>
            <person name="Castelle C.J."/>
            <person name="Singh A."/>
            <person name="Wilkins M.J."/>
            <person name="Williams K.H."/>
            <person name="Banfield J.F."/>
        </authorList>
    </citation>
    <scope>NUCLEOTIDE SEQUENCE [LARGE SCALE GENOMIC DNA]</scope>
</reference>
<keyword evidence="5 7" id="KW-0238">DNA-binding</keyword>
<accession>A0A0G1U2M3</accession>
<keyword evidence="4 7" id="KW-0805">Transcription regulation</keyword>
<name>A0A0G1U2M3_9BACT</name>
<dbReference type="CDD" id="cd16321">
    <property type="entry name" value="MraZ_C"/>
    <property type="match status" value="1"/>
</dbReference>
<comment type="subunit">
    <text evidence="7">Forms oligomers.</text>
</comment>
<dbReference type="GO" id="GO:0000976">
    <property type="term" value="F:transcription cis-regulatory region binding"/>
    <property type="evidence" value="ECO:0007669"/>
    <property type="project" value="TreeGrafter"/>
</dbReference>
<dbReference type="Pfam" id="PF02381">
    <property type="entry name" value="MraZ"/>
    <property type="match status" value="2"/>
</dbReference>
<dbReference type="CDD" id="cd16320">
    <property type="entry name" value="MraZ_N"/>
    <property type="match status" value="1"/>
</dbReference>
<dbReference type="GO" id="GO:0003700">
    <property type="term" value="F:DNA-binding transcription factor activity"/>
    <property type="evidence" value="ECO:0007669"/>
    <property type="project" value="UniProtKB-UniRule"/>
</dbReference>
<keyword evidence="3" id="KW-0677">Repeat</keyword>
<organism evidence="9 10">
    <name type="scientific">Candidatus Wolfebacteria bacterium GW2011_GWA2_47_9b</name>
    <dbReference type="NCBI Taxonomy" id="1619005"/>
    <lineage>
        <taxon>Bacteria</taxon>
        <taxon>Candidatus Wolfeibacteriota</taxon>
    </lineage>
</organism>
<gene>
    <name evidence="7" type="primary">mraZ</name>
    <name evidence="9" type="ORF">UY19_C0032G0007</name>
</gene>
<evidence type="ECO:0000256" key="6">
    <source>
        <dbReference type="ARBA" id="ARBA00023163"/>
    </source>
</evidence>
<dbReference type="InterPro" id="IPR038619">
    <property type="entry name" value="MraZ_sf"/>
</dbReference>
<dbReference type="NCBIfam" id="TIGR00242">
    <property type="entry name" value="division/cell wall cluster transcriptional repressor MraZ"/>
    <property type="match status" value="1"/>
</dbReference>
<dbReference type="InterPro" id="IPR003444">
    <property type="entry name" value="MraZ"/>
</dbReference>
<dbReference type="InterPro" id="IPR037914">
    <property type="entry name" value="SpoVT-AbrB_sf"/>
</dbReference>
<dbReference type="Proteomes" id="UP000033882">
    <property type="component" value="Unassembled WGS sequence"/>
</dbReference>
<dbReference type="PANTHER" id="PTHR34701:SF1">
    <property type="entry name" value="TRANSCRIPTIONAL REGULATOR MRAZ"/>
    <property type="match status" value="1"/>
</dbReference>
<comment type="similarity">
    <text evidence="7">Belongs to the MraZ family.</text>
</comment>
<dbReference type="Gene3D" id="3.40.1550.20">
    <property type="entry name" value="Transcriptional regulator MraZ domain"/>
    <property type="match status" value="1"/>
</dbReference>
<evidence type="ECO:0000313" key="10">
    <source>
        <dbReference type="Proteomes" id="UP000033882"/>
    </source>
</evidence>
<evidence type="ECO:0000256" key="3">
    <source>
        <dbReference type="ARBA" id="ARBA00022737"/>
    </source>
</evidence>
<proteinExistence type="inferred from homology"/>
<evidence type="ECO:0000313" key="9">
    <source>
        <dbReference type="EMBL" id="KKU88334.1"/>
    </source>
</evidence>
<dbReference type="HAMAP" id="MF_01008">
    <property type="entry name" value="MraZ"/>
    <property type="match status" value="1"/>
</dbReference>
<comment type="caution">
    <text evidence="9">The sequence shown here is derived from an EMBL/GenBank/DDBJ whole genome shotgun (WGS) entry which is preliminary data.</text>
</comment>
<comment type="subcellular location">
    <subcellularLocation>
        <location evidence="7">Cytoplasm</location>
        <location evidence="7">Nucleoid</location>
    </subcellularLocation>
</comment>
<dbReference type="PATRIC" id="fig|1619005.3.peg.1151"/>
<dbReference type="PROSITE" id="PS51740">
    <property type="entry name" value="SPOVT_ABRB"/>
    <property type="match status" value="2"/>
</dbReference>
<dbReference type="GO" id="GO:2000143">
    <property type="term" value="P:negative regulation of DNA-templated transcription initiation"/>
    <property type="evidence" value="ECO:0007669"/>
    <property type="project" value="TreeGrafter"/>
</dbReference>
<dbReference type="GO" id="GO:0009295">
    <property type="term" value="C:nucleoid"/>
    <property type="evidence" value="ECO:0007669"/>
    <property type="project" value="UniProtKB-SubCell"/>
</dbReference>
<keyword evidence="6 7" id="KW-0804">Transcription</keyword>
<dbReference type="InterPro" id="IPR035644">
    <property type="entry name" value="MraZ_C"/>
</dbReference>
<evidence type="ECO:0000259" key="8">
    <source>
        <dbReference type="PROSITE" id="PS51740"/>
    </source>
</evidence>
<dbReference type="InterPro" id="IPR035642">
    <property type="entry name" value="MraZ_N"/>
</dbReference>
<evidence type="ECO:0000256" key="2">
    <source>
        <dbReference type="ARBA" id="ARBA00022490"/>
    </source>
</evidence>
<evidence type="ECO:0000256" key="7">
    <source>
        <dbReference type="HAMAP-Rule" id="MF_01008"/>
    </source>
</evidence>
<evidence type="ECO:0000256" key="1">
    <source>
        <dbReference type="ARBA" id="ARBA00013860"/>
    </source>
</evidence>
<protein>
    <recommendedName>
        <fullName evidence="1 7">Transcriptional regulator MraZ</fullName>
    </recommendedName>
</protein>
<dbReference type="InterPro" id="IPR020603">
    <property type="entry name" value="MraZ_dom"/>
</dbReference>
<dbReference type="GO" id="GO:0005737">
    <property type="term" value="C:cytoplasm"/>
    <property type="evidence" value="ECO:0007669"/>
    <property type="project" value="UniProtKB-UniRule"/>
</dbReference>
<evidence type="ECO:0000256" key="4">
    <source>
        <dbReference type="ARBA" id="ARBA00023015"/>
    </source>
</evidence>
<feature type="domain" description="SpoVT-AbrB" evidence="8">
    <location>
        <begin position="81"/>
        <end position="124"/>
    </location>
</feature>
<keyword evidence="2 7" id="KW-0963">Cytoplasm</keyword>
<dbReference type="PANTHER" id="PTHR34701">
    <property type="entry name" value="TRANSCRIPTIONAL REGULATOR MRAZ"/>
    <property type="match status" value="1"/>
</dbReference>
<dbReference type="EMBL" id="LCPB01000032">
    <property type="protein sequence ID" value="KKU88334.1"/>
    <property type="molecule type" value="Genomic_DNA"/>
</dbReference>
<dbReference type="AlphaFoldDB" id="A0A0G1U2M3"/>
<sequence>MTNTASFIGEYTHSLDVKGRVALPVKFRQKLTAGAIITRGLDRTLFVYNKSDWEVLAQKLVALPLSQSKVRAFARLMLAGASEVEFDGQGRILIPEYLRMYAGLKKQAVFAGLYNRIEIWDEKSWKTYKSKTEASSNDIAEKLGELGI</sequence>
<dbReference type="SUPFAM" id="SSF89447">
    <property type="entry name" value="AbrB/MazE/MraZ-like"/>
    <property type="match status" value="1"/>
</dbReference>
<evidence type="ECO:0000256" key="5">
    <source>
        <dbReference type="ARBA" id="ARBA00023125"/>
    </source>
</evidence>